<protein>
    <submittedName>
        <fullName evidence="2">Oidioi.mRNA.OKI2018_I69.XSR.g16549.t1.cds</fullName>
    </submittedName>
</protein>
<organism evidence="2 3">
    <name type="scientific">Oikopleura dioica</name>
    <name type="common">Tunicate</name>
    <dbReference type="NCBI Taxonomy" id="34765"/>
    <lineage>
        <taxon>Eukaryota</taxon>
        <taxon>Metazoa</taxon>
        <taxon>Chordata</taxon>
        <taxon>Tunicata</taxon>
        <taxon>Appendicularia</taxon>
        <taxon>Copelata</taxon>
        <taxon>Oikopleuridae</taxon>
        <taxon>Oikopleura</taxon>
    </lineage>
</organism>
<feature type="compositionally biased region" description="Basic and acidic residues" evidence="1">
    <location>
        <begin position="7"/>
        <end position="19"/>
    </location>
</feature>
<proteinExistence type="predicted"/>
<gene>
    <name evidence="2" type="ORF">OKIOD_LOCUS8107</name>
</gene>
<feature type="compositionally biased region" description="Basic and acidic residues" evidence="1">
    <location>
        <begin position="26"/>
        <end position="36"/>
    </location>
</feature>
<feature type="compositionally biased region" description="Low complexity" evidence="1">
    <location>
        <begin position="175"/>
        <end position="194"/>
    </location>
</feature>
<evidence type="ECO:0000256" key="1">
    <source>
        <dbReference type="SAM" id="MobiDB-lite"/>
    </source>
</evidence>
<feature type="region of interest" description="Disordered" evidence="1">
    <location>
        <begin position="169"/>
        <end position="196"/>
    </location>
</feature>
<feature type="compositionally biased region" description="Low complexity" evidence="1">
    <location>
        <begin position="423"/>
        <end position="439"/>
    </location>
</feature>
<evidence type="ECO:0000313" key="2">
    <source>
        <dbReference type="EMBL" id="CAG5099493.1"/>
    </source>
</evidence>
<accession>A0ABN7SLK7</accession>
<name>A0ABN7SLK7_OIKDI</name>
<keyword evidence="3" id="KW-1185">Reference proteome</keyword>
<feature type="region of interest" description="Disordered" evidence="1">
    <location>
        <begin position="417"/>
        <end position="477"/>
    </location>
</feature>
<evidence type="ECO:0000313" key="3">
    <source>
        <dbReference type="Proteomes" id="UP001158576"/>
    </source>
</evidence>
<sequence>MSWRPPSRIDPRKPARDQTKSQQEIYQERNLGRRENGYALPRELHTRVFRDESSSTINSFSTRADTFYQPPSTIVDLDNFEDRADFSQFSNLPSGIGARPGRISQAATYISDGEFSLPDPMSQMGYSHASIPRDGRYQGQPSLPVFGSRIGSENSFQRKRKNSAPISTCVITGKNNNRSQNVNSSVERSASSSSHRIRLDLTIDNHNHNASESIDLTGDDEEEEEELRFMEDYPPVPETPKDPPGPIIQHERVDPMKFLPFFDQNLGVSSVLKSKNKNIVKFNEHDEIKIKVIMARVEVIDGTTYLRDPYSLSDTTTTTIIATFDDVKYCLRHQDLVMLTDVRAEYKLAFDTQAEPTMSVHKIIFFIHEQNVVFSAYAQPFEWKFEPGPVSPQSFSRYQESYDDELQLPDAKSFNEEFSKTRSAGSEGLSSPGSSSETQEQGEETILEKSTSNDFDLSFNDAHLGNDNMNIGEMETN</sequence>
<dbReference type="Proteomes" id="UP001158576">
    <property type="component" value="Chromosome XSR"/>
</dbReference>
<feature type="region of interest" description="Disordered" evidence="1">
    <location>
        <begin position="1"/>
        <end position="36"/>
    </location>
</feature>
<reference evidence="2 3" key="1">
    <citation type="submission" date="2021-04" db="EMBL/GenBank/DDBJ databases">
        <authorList>
            <person name="Bliznina A."/>
        </authorList>
    </citation>
    <scope>NUCLEOTIDE SEQUENCE [LARGE SCALE GENOMIC DNA]</scope>
</reference>
<dbReference type="EMBL" id="OU015569">
    <property type="protein sequence ID" value="CAG5099493.1"/>
    <property type="molecule type" value="Genomic_DNA"/>
</dbReference>